<organism evidence="1 2">
    <name type="scientific">Paenimyroides ceti</name>
    <dbReference type="NCBI Taxonomy" id="395087"/>
    <lineage>
        <taxon>Bacteria</taxon>
        <taxon>Pseudomonadati</taxon>
        <taxon>Bacteroidota</taxon>
        <taxon>Flavobacteriia</taxon>
        <taxon>Flavobacteriales</taxon>
        <taxon>Flavobacteriaceae</taxon>
        <taxon>Paenimyroides</taxon>
    </lineage>
</organism>
<reference evidence="2" key="1">
    <citation type="journal article" date="2019" name="Int. J. Syst. Evol. Microbiol.">
        <title>The Global Catalogue of Microorganisms (GCM) 10K type strain sequencing project: providing services to taxonomists for standard genome sequencing and annotation.</title>
        <authorList>
            <consortium name="The Broad Institute Genomics Platform"/>
            <consortium name="The Broad Institute Genome Sequencing Center for Infectious Disease"/>
            <person name="Wu L."/>
            <person name="Ma J."/>
        </authorList>
    </citation>
    <scope>NUCLEOTIDE SEQUENCE [LARGE SCALE GENOMIC DNA]</scope>
    <source>
        <strain evidence="2">CECT 7184</strain>
    </source>
</reference>
<dbReference type="EMBL" id="JAUFQU010000082">
    <property type="protein sequence ID" value="MDN3710275.1"/>
    <property type="molecule type" value="Genomic_DNA"/>
</dbReference>
<name>A0ABT8D499_9FLAO</name>
<comment type="caution">
    <text evidence="1">The sequence shown here is derived from an EMBL/GenBank/DDBJ whole genome shotgun (WGS) entry which is preliminary data.</text>
</comment>
<evidence type="ECO:0000313" key="2">
    <source>
        <dbReference type="Proteomes" id="UP001242368"/>
    </source>
</evidence>
<gene>
    <name evidence="1" type="ORF">QW060_25895</name>
</gene>
<dbReference type="Proteomes" id="UP001242368">
    <property type="component" value="Unassembled WGS sequence"/>
</dbReference>
<sequence length="50" mass="5541">MTLIKKASFGILLFLVQLLSYNAKAQEGQNSLLWKISGNGLVSSIRLDFL</sequence>
<keyword evidence="2" id="KW-1185">Reference proteome</keyword>
<dbReference type="RefSeq" id="WP_290365501.1">
    <property type="nucleotide sequence ID" value="NZ_JAUFQU010000082.1"/>
</dbReference>
<proteinExistence type="predicted"/>
<evidence type="ECO:0000313" key="1">
    <source>
        <dbReference type="EMBL" id="MDN3710275.1"/>
    </source>
</evidence>
<accession>A0ABT8D499</accession>
<protein>
    <submittedName>
        <fullName evidence="1">Uncharacterized protein</fullName>
    </submittedName>
</protein>